<proteinExistence type="predicted"/>
<reference evidence="1 2" key="1">
    <citation type="submission" date="2018-03" db="EMBL/GenBank/DDBJ databases">
        <title>Genome sequence of Clostridium vincentii DSM 10228.</title>
        <authorList>
            <person name="Poehlein A."/>
            <person name="Daniel R."/>
        </authorList>
    </citation>
    <scope>NUCLEOTIDE SEQUENCE [LARGE SCALE GENOMIC DNA]</scope>
    <source>
        <strain evidence="1 2">DSM 10228</strain>
    </source>
</reference>
<evidence type="ECO:0000313" key="1">
    <source>
        <dbReference type="EMBL" id="PRR81498.1"/>
    </source>
</evidence>
<dbReference type="Proteomes" id="UP000239471">
    <property type="component" value="Unassembled WGS sequence"/>
</dbReference>
<comment type="caution">
    <text evidence="1">The sequence shown here is derived from an EMBL/GenBank/DDBJ whole genome shotgun (WGS) entry which is preliminary data.</text>
</comment>
<dbReference type="EMBL" id="PVXQ01000028">
    <property type="protein sequence ID" value="PRR81498.1"/>
    <property type="molecule type" value="Genomic_DNA"/>
</dbReference>
<dbReference type="AlphaFoldDB" id="A0A2T0BC91"/>
<evidence type="ECO:0000313" key="2">
    <source>
        <dbReference type="Proteomes" id="UP000239471"/>
    </source>
</evidence>
<gene>
    <name evidence="1" type="ORF">CLVI_24270</name>
</gene>
<evidence type="ECO:0008006" key="3">
    <source>
        <dbReference type="Google" id="ProtNLM"/>
    </source>
</evidence>
<organism evidence="1 2">
    <name type="scientific">Clostridium vincentii</name>
    <dbReference type="NCBI Taxonomy" id="52704"/>
    <lineage>
        <taxon>Bacteria</taxon>
        <taxon>Bacillati</taxon>
        <taxon>Bacillota</taxon>
        <taxon>Clostridia</taxon>
        <taxon>Eubacteriales</taxon>
        <taxon>Clostridiaceae</taxon>
        <taxon>Clostridium</taxon>
    </lineage>
</organism>
<name>A0A2T0BC91_9CLOT</name>
<dbReference type="InterPro" id="IPR021321">
    <property type="entry name" value="DUF2922"/>
</dbReference>
<dbReference type="Pfam" id="PF11148">
    <property type="entry name" value="DUF2922"/>
    <property type="match status" value="1"/>
</dbReference>
<dbReference type="RefSeq" id="WP_106060364.1">
    <property type="nucleotide sequence ID" value="NZ_PVXQ01000028.1"/>
</dbReference>
<keyword evidence="2" id="KW-1185">Reference proteome</keyword>
<protein>
    <recommendedName>
        <fullName evidence="3">DUF2922 domain-containing protein</fullName>
    </recommendedName>
</protein>
<dbReference type="OrthoDB" id="9795264at2"/>
<accession>A0A2T0BC91</accession>
<sequence>MDYILTLVFLCDNGKTSSISIDSVSPTISAEEVTTLMDTVIGKNVVKTTNGLLTGKYNAYLTQKQGTKFTIIKF</sequence>